<feature type="compositionally biased region" description="Acidic residues" evidence="2">
    <location>
        <begin position="203"/>
        <end position="212"/>
    </location>
</feature>
<feature type="compositionally biased region" description="Basic residues" evidence="2">
    <location>
        <begin position="428"/>
        <end position="444"/>
    </location>
</feature>
<comment type="caution">
    <text evidence="3">The sequence shown here is derived from an EMBL/GenBank/DDBJ whole genome shotgun (WGS) entry which is preliminary data.</text>
</comment>
<feature type="coiled-coil region" evidence="1">
    <location>
        <begin position="153"/>
        <end position="187"/>
    </location>
</feature>
<dbReference type="AlphaFoldDB" id="A0A6L2N7P4"/>
<feature type="region of interest" description="Disordered" evidence="2">
    <location>
        <begin position="102"/>
        <end position="136"/>
    </location>
</feature>
<name>A0A6L2N7P4_TANCI</name>
<feature type="compositionally biased region" description="Basic residues" evidence="2">
    <location>
        <begin position="120"/>
        <end position="130"/>
    </location>
</feature>
<feature type="region of interest" description="Disordered" evidence="2">
    <location>
        <begin position="428"/>
        <end position="478"/>
    </location>
</feature>
<reference evidence="3" key="1">
    <citation type="journal article" date="2019" name="Sci. Rep.">
        <title>Draft genome of Tanacetum cinerariifolium, the natural source of mosquito coil.</title>
        <authorList>
            <person name="Yamashiro T."/>
            <person name="Shiraishi A."/>
            <person name="Satake H."/>
            <person name="Nakayama K."/>
        </authorList>
    </citation>
    <scope>NUCLEOTIDE SEQUENCE</scope>
</reference>
<dbReference type="EMBL" id="BKCJ010008435">
    <property type="protein sequence ID" value="GEU82208.1"/>
    <property type="molecule type" value="Genomic_DNA"/>
</dbReference>
<protein>
    <submittedName>
        <fullName evidence="3">Nonaspanin</fullName>
    </submittedName>
</protein>
<feature type="compositionally biased region" description="Basic and acidic residues" evidence="2">
    <location>
        <begin position="349"/>
        <end position="359"/>
    </location>
</feature>
<feature type="compositionally biased region" description="Basic and acidic residues" evidence="2">
    <location>
        <begin position="448"/>
        <end position="478"/>
    </location>
</feature>
<evidence type="ECO:0000313" key="3">
    <source>
        <dbReference type="EMBL" id="GEU82208.1"/>
    </source>
</evidence>
<gene>
    <name evidence="3" type="ORF">Tci_054186</name>
</gene>
<feature type="region of interest" description="Disordered" evidence="2">
    <location>
        <begin position="325"/>
        <end position="359"/>
    </location>
</feature>
<accession>A0A6L2N7P4</accession>
<keyword evidence="1" id="KW-0175">Coiled coil</keyword>
<sequence length="845" mass="96792">MASAIICLANNQKFNFSKYILENMVKNLEARVKLYMFPRFVQVFVNHQLGDMSHHKGIFVNPSLTKKVFANMKIVRIGFSEAITSLFETMMVQDPKEMGEIPTDTQDIPILTQPSSSQPQKKHKPRRKQRKETEDRLQLNELMKICTKFFDRVLSLEQIKNNQADEIEKLKKRVKKLEGKKKKRTHRQKRMYKVGLSARIVSSDEEGLGDQEDASKQGRSIADIDQDEGTTLVDDTQERMNEEDLFGVHDLDGDEVFVDVSARKKKEHSENVAEKKVSTADPVTTAGEVVTIAGEVVTTADVEPKAITTVDTTVIAVSTRAKKKEITMQEPSETPFPKPIVSSQQPSQPKDKGKAKMVEPERPLKRKDQIMMDEQIVRDLEAQMKAMMDADCELAAKLQEEERGELFIEEKSKLFVELMNKRKKHFERLRAKEKRRKPPTKAQKRNQMFKDRAVESSKRAGDEIEQESAKKQKLDENVQAKVADDDTAELKRCLEIVPEDDDDVAIEATPLSSKSPAIVDYKIYREGNKSYFKIIKADGNSQNYLTFRKIYKNFNREELKVLRSIVKERFKKTNPVDDMDNLFFQTLKTMFEHHINDNIWKYQQGAVKVHNWKLIDSRGAYCVTTKNMVYYLLVEKIYPFTNNILHQLWKDVRFQVDYEVEMAYDLFRLIRRQINEGLKLAIVKCLNSQEYLSALGAAISRAIEKGMQDRLSADIDHGKAGRSLADVVAYNPAAEADYNFTLQRLREVDFPLLAELKSHKNASVMDIMNLLRLDGPLANALGMNDLQPNVDQLSLLVHRSEDQVVLGTDGPKDAQGNGQGNVAFFPTIEFEKEELDTTPERDPPS</sequence>
<proteinExistence type="predicted"/>
<organism evidence="3">
    <name type="scientific">Tanacetum cinerariifolium</name>
    <name type="common">Dalmatian daisy</name>
    <name type="synonym">Chrysanthemum cinerariifolium</name>
    <dbReference type="NCBI Taxonomy" id="118510"/>
    <lineage>
        <taxon>Eukaryota</taxon>
        <taxon>Viridiplantae</taxon>
        <taxon>Streptophyta</taxon>
        <taxon>Embryophyta</taxon>
        <taxon>Tracheophyta</taxon>
        <taxon>Spermatophyta</taxon>
        <taxon>Magnoliopsida</taxon>
        <taxon>eudicotyledons</taxon>
        <taxon>Gunneridae</taxon>
        <taxon>Pentapetalae</taxon>
        <taxon>asterids</taxon>
        <taxon>campanulids</taxon>
        <taxon>Asterales</taxon>
        <taxon>Asteraceae</taxon>
        <taxon>Asteroideae</taxon>
        <taxon>Anthemideae</taxon>
        <taxon>Anthemidinae</taxon>
        <taxon>Tanacetum</taxon>
    </lineage>
</organism>
<evidence type="ECO:0000256" key="1">
    <source>
        <dbReference type="SAM" id="Coils"/>
    </source>
</evidence>
<feature type="region of interest" description="Disordered" evidence="2">
    <location>
        <begin position="203"/>
        <end position="235"/>
    </location>
</feature>
<evidence type="ECO:0000256" key="2">
    <source>
        <dbReference type="SAM" id="MobiDB-lite"/>
    </source>
</evidence>